<organism evidence="2 3">
    <name type="scientific">Gossypium stocksii</name>
    <dbReference type="NCBI Taxonomy" id="47602"/>
    <lineage>
        <taxon>Eukaryota</taxon>
        <taxon>Viridiplantae</taxon>
        <taxon>Streptophyta</taxon>
        <taxon>Embryophyta</taxon>
        <taxon>Tracheophyta</taxon>
        <taxon>Spermatophyta</taxon>
        <taxon>Magnoliopsida</taxon>
        <taxon>eudicotyledons</taxon>
        <taxon>Gunneridae</taxon>
        <taxon>Pentapetalae</taxon>
        <taxon>rosids</taxon>
        <taxon>malvids</taxon>
        <taxon>Malvales</taxon>
        <taxon>Malvaceae</taxon>
        <taxon>Malvoideae</taxon>
        <taxon>Gossypium</taxon>
    </lineage>
</organism>
<dbReference type="Proteomes" id="UP000828251">
    <property type="component" value="Unassembled WGS sequence"/>
</dbReference>
<evidence type="ECO:0000313" key="3">
    <source>
        <dbReference type="Proteomes" id="UP000828251"/>
    </source>
</evidence>
<dbReference type="OrthoDB" id="1734292at2759"/>
<feature type="signal peptide" evidence="1">
    <location>
        <begin position="1"/>
        <end position="30"/>
    </location>
</feature>
<proteinExistence type="predicted"/>
<evidence type="ECO:0000313" key="2">
    <source>
        <dbReference type="EMBL" id="KAH1084557.1"/>
    </source>
</evidence>
<accession>A0A9D3VLN1</accession>
<dbReference type="AlphaFoldDB" id="A0A9D3VLN1"/>
<evidence type="ECO:0008006" key="4">
    <source>
        <dbReference type="Google" id="ProtNLM"/>
    </source>
</evidence>
<keyword evidence="1" id="KW-0732">Signal</keyword>
<comment type="caution">
    <text evidence="2">The sequence shown here is derived from an EMBL/GenBank/DDBJ whole genome shotgun (WGS) entry which is preliminary data.</text>
</comment>
<name>A0A9D3VLN1_9ROSI</name>
<reference evidence="2 3" key="1">
    <citation type="journal article" date="2021" name="Plant Biotechnol. J.">
        <title>Multi-omics assisted identification of the key and species-specific regulatory components of drought-tolerant mechanisms in Gossypium stocksii.</title>
        <authorList>
            <person name="Yu D."/>
            <person name="Ke L."/>
            <person name="Zhang D."/>
            <person name="Wu Y."/>
            <person name="Sun Y."/>
            <person name="Mei J."/>
            <person name="Sun J."/>
            <person name="Sun Y."/>
        </authorList>
    </citation>
    <scope>NUCLEOTIDE SEQUENCE [LARGE SCALE GENOMIC DNA]</scope>
    <source>
        <strain evidence="3">cv. E1</strain>
        <tissue evidence="2">Leaf</tissue>
    </source>
</reference>
<dbReference type="EMBL" id="JAIQCV010000007">
    <property type="protein sequence ID" value="KAH1084557.1"/>
    <property type="molecule type" value="Genomic_DNA"/>
</dbReference>
<keyword evidence="3" id="KW-1185">Reference proteome</keyword>
<protein>
    <recommendedName>
        <fullName evidence="4">Copine C-terminal domain-containing protein</fullName>
    </recommendedName>
</protein>
<gene>
    <name evidence="2" type="ORF">J1N35_024318</name>
</gene>
<sequence>MTMTMAISFSTAIGYLQIVQILFACCPVSPQSLSRKSTHNREDFERTGISTLVTVGVRDIQGEGFPDQFSGLADSPYFWTYRNLD</sequence>
<evidence type="ECO:0000256" key="1">
    <source>
        <dbReference type="SAM" id="SignalP"/>
    </source>
</evidence>
<feature type="chain" id="PRO_5039721884" description="Copine C-terminal domain-containing protein" evidence="1">
    <location>
        <begin position="31"/>
        <end position="85"/>
    </location>
</feature>